<comment type="caution">
    <text evidence="2">The sequence shown here is derived from an EMBL/GenBank/DDBJ whole genome shotgun (WGS) entry which is preliminary data.</text>
</comment>
<keyword evidence="3" id="KW-1185">Reference proteome</keyword>
<evidence type="ECO:0000313" key="3">
    <source>
        <dbReference type="Proteomes" id="UP000239209"/>
    </source>
</evidence>
<protein>
    <submittedName>
        <fullName evidence="2">Uncharacterized protein</fullName>
    </submittedName>
</protein>
<name>A0A2T0S7A6_9ACTN</name>
<sequence>MHSIGITGHIHLTRSTMRSVREALVADLRGRRGPLHGVTCLAPGPDRIFAEVLTALGGTYDVVLPAADQLGGGGGRRASCHVLESFLAGAREVIVGPFPRSGAAAYAFANEQVVARCQELIAVWDGHADEQPGSTAHAVWLARRAAVPVNRIWPERARRSRAFGAEPGRRPSTPLIVGSATT</sequence>
<evidence type="ECO:0000313" key="2">
    <source>
        <dbReference type="EMBL" id="PRY29307.1"/>
    </source>
</evidence>
<evidence type="ECO:0000256" key="1">
    <source>
        <dbReference type="SAM" id="MobiDB-lite"/>
    </source>
</evidence>
<dbReference type="RefSeq" id="WP_106126974.1">
    <property type="nucleotide sequence ID" value="NZ_PVZG01000006.1"/>
</dbReference>
<proteinExistence type="predicted"/>
<feature type="region of interest" description="Disordered" evidence="1">
    <location>
        <begin position="163"/>
        <end position="182"/>
    </location>
</feature>
<dbReference type="OrthoDB" id="3231229at2"/>
<gene>
    <name evidence="2" type="ORF">CLV70_10624</name>
</gene>
<dbReference type="Gene3D" id="3.40.50.450">
    <property type="match status" value="1"/>
</dbReference>
<organism evidence="2 3">
    <name type="scientific">Pseudosporangium ferrugineum</name>
    <dbReference type="NCBI Taxonomy" id="439699"/>
    <lineage>
        <taxon>Bacteria</taxon>
        <taxon>Bacillati</taxon>
        <taxon>Actinomycetota</taxon>
        <taxon>Actinomycetes</taxon>
        <taxon>Micromonosporales</taxon>
        <taxon>Micromonosporaceae</taxon>
        <taxon>Pseudosporangium</taxon>
    </lineage>
</organism>
<dbReference type="EMBL" id="PVZG01000006">
    <property type="protein sequence ID" value="PRY29307.1"/>
    <property type="molecule type" value="Genomic_DNA"/>
</dbReference>
<reference evidence="2 3" key="1">
    <citation type="submission" date="2018-03" db="EMBL/GenBank/DDBJ databases">
        <title>Genomic Encyclopedia of Archaeal and Bacterial Type Strains, Phase II (KMG-II): from individual species to whole genera.</title>
        <authorList>
            <person name="Goeker M."/>
        </authorList>
    </citation>
    <scope>NUCLEOTIDE SEQUENCE [LARGE SCALE GENOMIC DNA]</scope>
    <source>
        <strain evidence="2 3">DSM 45348</strain>
    </source>
</reference>
<dbReference type="AlphaFoldDB" id="A0A2T0S7A6"/>
<dbReference type="SUPFAM" id="SSF102405">
    <property type="entry name" value="MCP/YpsA-like"/>
    <property type="match status" value="1"/>
</dbReference>
<accession>A0A2T0S7A6</accession>
<dbReference type="Proteomes" id="UP000239209">
    <property type="component" value="Unassembled WGS sequence"/>
</dbReference>